<keyword evidence="10" id="KW-1185">Reference proteome</keyword>
<dbReference type="CDD" id="cd00130">
    <property type="entry name" value="PAS"/>
    <property type="match status" value="2"/>
</dbReference>
<dbReference type="SMART" id="SM00091">
    <property type="entry name" value="PAS"/>
    <property type="match status" value="2"/>
</dbReference>
<dbReference type="RefSeq" id="WP_189010452.1">
    <property type="nucleotide sequence ID" value="NZ_BMPP01000014.1"/>
</dbReference>
<feature type="domain" description="PAC" evidence="8">
    <location>
        <begin position="538"/>
        <end position="590"/>
    </location>
</feature>
<dbReference type="PANTHER" id="PTHR43304:SF1">
    <property type="entry name" value="PAC DOMAIN-CONTAINING PROTEIN"/>
    <property type="match status" value="1"/>
</dbReference>
<proteinExistence type="predicted"/>
<dbReference type="InterPro" id="IPR013656">
    <property type="entry name" value="PAS_4"/>
</dbReference>
<evidence type="ECO:0000256" key="3">
    <source>
        <dbReference type="ARBA" id="ARBA00022553"/>
    </source>
</evidence>
<dbReference type="Gene3D" id="3.30.565.10">
    <property type="entry name" value="Histidine kinase-like ATPase, C-terminal domain"/>
    <property type="match status" value="1"/>
</dbReference>
<dbReference type="InterPro" id="IPR035965">
    <property type="entry name" value="PAS-like_dom_sf"/>
</dbReference>
<dbReference type="Pfam" id="PF08448">
    <property type="entry name" value="PAS_4"/>
    <property type="match status" value="1"/>
</dbReference>
<comment type="catalytic activity">
    <reaction evidence="1">
        <text>ATP + protein L-histidine = ADP + protein N-phospho-L-histidine.</text>
        <dbReference type="EC" id="2.7.13.3"/>
    </reaction>
</comment>
<dbReference type="InterPro" id="IPR000700">
    <property type="entry name" value="PAS-assoc_C"/>
</dbReference>
<dbReference type="Proteomes" id="UP000647587">
    <property type="component" value="Unassembled WGS sequence"/>
</dbReference>
<keyword evidence="4" id="KW-0808">Transferase</keyword>
<dbReference type="SMART" id="SM00387">
    <property type="entry name" value="HATPase_c"/>
    <property type="match status" value="1"/>
</dbReference>
<dbReference type="Pfam" id="PF01590">
    <property type="entry name" value="GAF"/>
    <property type="match status" value="1"/>
</dbReference>
<dbReference type="PROSITE" id="PS50113">
    <property type="entry name" value="PAC"/>
    <property type="match status" value="1"/>
</dbReference>
<dbReference type="SMART" id="SM00388">
    <property type="entry name" value="HisKA"/>
    <property type="match status" value="1"/>
</dbReference>
<name>A0ABQ2F0L3_9DEIO</name>
<keyword evidence="3" id="KW-0597">Phosphoprotein</keyword>
<reference evidence="10" key="1">
    <citation type="journal article" date="2019" name="Int. J. Syst. Evol. Microbiol.">
        <title>The Global Catalogue of Microorganisms (GCM) 10K type strain sequencing project: providing services to taxonomists for standard genome sequencing and annotation.</title>
        <authorList>
            <consortium name="The Broad Institute Genomics Platform"/>
            <consortium name="The Broad Institute Genome Sequencing Center for Infectious Disease"/>
            <person name="Wu L."/>
            <person name="Ma J."/>
        </authorList>
    </citation>
    <scope>NUCLEOTIDE SEQUENCE [LARGE SCALE GENOMIC DNA]</scope>
    <source>
        <strain evidence="10">JCM 30331</strain>
    </source>
</reference>
<sequence>MILPHELPVPASVVTLLQATPDVIFTLDHHGVITYANPPAAGIVGLTPAEVVGLHLERDFPHTLSAEFPSATRRALDTGVPVEYTVFNAFVGRWLRGHVLPMSDGLVVQIRDITALHRAEQLHRVTAALGAARTEKDVVQAVLDQAVPAVGAYRGAVMALSDDQQTLELLGEVGYAPEERDRFGRLALERDLPVCRAAQDGTPVFTTMPDATSEFADWNAVRSAQTQSLVALPLTFGGAVQAVLVLSFEVPRRFDESERQFLTTLTGVGTQALERARLFDAEHQGRVRATLLAEAGTLLASSLKVEDTLERLTALALEHVADWAAVYLPNDDGIATPVAVAHRDPALVELLRAFVSQYPADPESPGSTAWVMRTGESFLLPVVPAALIDAIEDLERRAAIVRMGFHSLIHVPLIVAGRTVGVLGLASSSPARTYGPEDLRLAEALAARAALALENAALFKASQHNEQRYRSLIDATRQIVWTTTPDGQLLGEQPGWTKLTGQRENEYCGYGWVNALHPDDRARSVAAWQAAIEQRAVYTIQHRVQVAGSTYRHFDVRGVPVLNADGTIREWVGVHTDITSQVQAEAELERRVAERTEALARSNAELERFAYVASHDLQEPLRTIGGLTGMLERRYADTLDERGRVLLRQIISGSTRMKTLLDDLLVYSRLGAERLTLEQVVVTTTVQEALAQLEDRLRESGGRVDYADLPVVCGNAFQLTQLFQNLIGNALKFRKPGVAPEVRISAVREGVFWRFSVRDNGVGIEEQYFERIFVMFQRLHVREQYEGTGLGLAICQKVVERHGGRMWVESTPGRGSVFHFTLKALES</sequence>
<dbReference type="SUPFAM" id="SSF55785">
    <property type="entry name" value="PYP-like sensor domain (PAS domain)"/>
    <property type="match status" value="2"/>
</dbReference>
<evidence type="ECO:0000259" key="7">
    <source>
        <dbReference type="PROSITE" id="PS50112"/>
    </source>
</evidence>
<comment type="caution">
    <text evidence="9">The sequence shown here is derived from an EMBL/GenBank/DDBJ whole genome shotgun (WGS) entry which is preliminary data.</text>
</comment>
<evidence type="ECO:0000259" key="8">
    <source>
        <dbReference type="PROSITE" id="PS50113"/>
    </source>
</evidence>
<dbReference type="InterPro" id="IPR004358">
    <property type="entry name" value="Sig_transdc_His_kin-like_C"/>
</dbReference>
<feature type="domain" description="Histidine kinase" evidence="6">
    <location>
        <begin position="612"/>
        <end position="826"/>
    </location>
</feature>
<dbReference type="InterPro" id="IPR029016">
    <property type="entry name" value="GAF-like_dom_sf"/>
</dbReference>
<dbReference type="PRINTS" id="PR00344">
    <property type="entry name" value="BCTRLSENSOR"/>
</dbReference>
<dbReference type="PANTHER" id="PTHR43304">
    <property type="entry name" value="PHYTOCHROME-LIKE PROTEIN CPH1"/>
    <property type="match status" value="1"/>
</dbReference>
<evidence type="ECO:0000256" key="5">
    <source>
        <dbReference type="ARBA" id="ARBA00022777"/>
    </source>
</evidence>
<feature type="domain" description="PAS" evidence="7">
    <location>
        <begin position="465"/>
        <end position="535"/>
    </location>
</feature>
<organism evidence="9 10">
    <name type="scientific">Deinococcus malanensis</name>
    <dbReference type="NCBI Taxonomy" id="1706855"/>
    <lineage>
        <taxon>Bacteria</taxon>
        <taxon>Thermotogati</taxon>
        <taxon>Deinococcota</taxon>
        <taxon>Deinococci</taxon>
        <taxon>Deinococcales</taxon>
        <taxon>Deinococcaceae</taxon>
        <taxon>Deinococcus</taxon>
    </lineage>
</organism>
<keyword evidence="5" id="KW-0418">Kinase</keyword>
<dbReference type="InterPro" id="IPR013655">
    <property type="entry name" value="PAS_fold_3"/>
</dbReference>
<dbReference type="SUPFAM" id="SSF55874">
    <property type="entry name" value="ATPase domain of HSP90 chaperone/DNA topoisomerase II/histidine kinase"/>
    <property type="match status" value="1"/>
</dbReference>
<dbReference type="Pfam" id="PF08447">
    <property type="entry name" value="PAS_3"/>
    <property type="match status" value="1"/>
</dbReference>
<protein>
    <recommendedName>
        <fullName evidence="2">histidine kinase</fullName>
        <ecNumber evidence="2">2.7.13.3</ecNumber>
    </recommendedName>
</protein>
<dbReference type="SUPFAM" id="SSF55781">
    <property type="entry name" value="GAF domain-like"/>
    <property type="match status" value="2"/>
</dbReference>
<gene>
    <name evidence="9" type="ORF">GCM10008955_31360</name>
</gene>
<feature type="domain" description="PAS" evidence="7">
    <location>
        <begin position="9"/>
        <end position="53"/>
    </location>
</feature>
<dbReference type="InterPro" id="IPR003018">
    <property type="entry name" value="GAF"/>
</dbReference>
<dbReference type="InterPro" id="IPR005467">
    <property type="entry name" value="His_kinase_dom"/>
</dbReference>
<dbReference type="Gene3D" id="3.30.450.40">
    <property type="match status" value="2"/>
</dbReference>
<dbReference type="InterPro" id="IPR001610">
    <property type="entry name" value="PAC"/>
</dbReference>
<evidence type="ECO:0000256" key="1">
    <source>
        <dbReference type="ARBA" id="ARBA00000085"/>
    </source>
</evidence>
<dbReference type="PROSITE" id="PS50109">
    <property type="entry name" value="HIS_KIN"/>
    <property type="match status" value="1"/>
</dbReference>
<dbReference type="InterPro" id="IPR000014">
    <property type="entry name" value="PAS"/>
</dbReference>
<dbReference type="Pfam" id="PF00512">
    <property type="entry name" value="HisKA"/>
    <property type="match status" value="1"/>
</dbReference>
<evidence type="ECO:0000313" key="9">
    <source>
        <dbReference type="EMBL" id="GGK35159.1"/>
    </source>
</evidence>
<dbReference type="InterPro" id="IPR052162">
    <property type="entry name" value="Sensor_kinase/Photoreceptor"/>
</dbReference>
<dbReference type="InterPro" id="IPR036097">
    <property type="entry name" value="HisK_dim/P_sf"/>
</dbReference>
<dbReference type="Gene3D" id="3.30.450.20">
    <property type="entry name" value="PAS domain"/>
    <property type="match status" value="2"/>
</dbReference>
<dbReference type="Gene3D" id="1.10.287.130">
    <property type="match status" value="1"/>
</dbReference>
<dbReference type="InterPro" id="IPR003661">
    <property type="entry name" value="HisK_dim/P_dom"/>
</dbReference>
<dbReference type="Pfam" id="PF13185">
    <property type="entry name" value="GAF_2"/>
    <property type="match status" value="1"/>
</dbReference>
<evidence type="ECO:0000256" key="4">
    <source>
        <dbReference type="ARBA" id="ARBA00022679"/>
    </source>
</evidence>
<evidence type="ECO:0000259" key="6">
    <source>
        <dbReference type="PROSITE" id="PS50109"/>
    </source>
</evidence>
<dbReference type="EC" id="2.7.13.3" evidence="2"/>
<dbReference type="SMART" id="SM00065">
    <property type="entry name" value="GAF"/>
    <property type="match status" value="2"/>
</dbReference>
<evidence type="ECO:0000313" key="10">
    <source>
        <dbReference type="Proteomes" id="UP000647587"/>
    </source>
</evidence>
<dbReference type="Pfam" id="PF02518">
    <property type="entry name" value="HATPase_c"/>
    <property type="match status" value="1"/>
</dbReference>
<evidence type="ECO:0000256" key="2">
    <source>
        <dbReference type="ARBA" id="ARBA00012438"/>
    </source>
</evidence>
<accession>A0ABQ2F0L3</accession>
<dbReference type="InterPro" id="IPR003594">
    <property type="entry name" value="HATPase_dom"/>
</dbReference>
<dbReference type="EMBL" id="BMPP01000014">
    <property type="protein sequence ID" value="GGK35159.1"/>
    <property type="molecule type" value="Genomic_DNA"/>
</dbReference>
<dbReference type="InterPro" id="IPR036890">
    <property type="entry name" value="HATPase_C_sf"/>
</dbReference>
<dbReference type="PROSITE" id="PS50112">
    <property type="entry name" value="PAS"/>
    <property type="match status" value="2"/>
</dbReference>
<dbReference type="NCBIfam" id="TIGR00229">
    <property type="entry name" value="sensory_box"/>
    <property type="match status" value="2"/>
</dbReference>
<dbReference type="SUPFAM" id="SSF47384">
    <property type="entry name" value="Homodimeric domain of signal transducing histidine kinase"/>
    <property type="match status" value="1"/>
</dbReference>
<dbReference type="SMART" id="SM00086">
    <property type="entry name" value="PAC"/>
    <property type="match status" value="1"/>
</dbReference>
<dbReference type="CDD" id="cd00082">
    <property type="entry name" value="HisKA"/>
    <property type="match status" value="1"/>
</dbReference>